<gene>
    <name evidence="1" type="ORF">GDO78_021919</name>
</gene>
<protein>
    <submittedName>
        <fullName evidence="1">Uncharacterized protein</fullName>
    </submittedName>
</protein>
<evidence type="ECO:0000313" key="2">
    <source>
        <dbReference type="Proteomes" id="UP000770717"/>
    </source>
</evidence>
<evidence type="ECO:0000313" key="1">
    <source>
        <dbReference type="EMBL" id="KAG9468805.1"/>
    </source>
</evidence>
<dbReference type="EMBL" id="WNTK01000726">
    <property type="protein sequence ID" value="KAG9468805.1"/>
    <property type="molecule type" value="Genomic_DNA"/>
</dbReference>
<dbReference type="AlphaFoldDB" id="A0A8J6EGS9"/>
<keyword evidence="2" id="KW-1185">Reference proteome</keyword>
<reference evidence="1" key="1">
    <citation type="thesis" date="2020" institute="ProQuest LLC" country="789 East Eisenhower Parkway, Ann Arbor, MI, USA">
        <title>Comparative Genomics and Chromosome Evolution.</title>
        <authorList>
            <person name="Mudd A.B."/>
        </authorList>
    </citation>
    <scope>NUCLEOTIDE SEQUENCE</scope>
    <source>
        <strain evidence="1">HN-11 Male</strain>
        <tissue evidence="1">Kidney and liver</tissue>
    </source>
</reference>
<proteinExistence type="predicted"/>
<dbReference type="Proteomes" id="UP000770717">
    <property type="component" value="Unassembled WGS sequence"/>
</dbReference>
<sequence length="91" mass="9919">MSRSAAVTGVQDGAPFPRFPGLLITATHRVILWRLRWSSDPSPPLCRMLPKTGKISDMAPDAFTSPGCSGWKGSLFFLPSLFGIQVMPFPL</sequence>
<organism evidence="1 2">
    <name type="scientific">Eleutherodactylus coqui</name>
    <name type="common">Puerto Rican coqui</name>
    <dbReference type="NCBI Taxonomy" id="57060"/>
    <lineage>
        <taxon>Eukaryota</taxon>
        <taxon>Metazoa</taxon>
        <taxon>Chordata</taxon>
        <taxon>Craniata</taxon>
        <taxon>Vertebrata</taxon>
        <taxon>Euteleostomi</taxon>
        <taxon>Amphibia</taxon>
        <taxon>Batrachia</taxon>
        <taxon>Anura</taxon>
        <taxon>Neobatrachia</taxon>
        <taxon>Hyloidea</taxon>
        <taxon>Eleutherodactylidae</taxon>
        <taxon>Eleutherodactylinae</taxon>
        <taxon>Eleutherodactylus</taxon>
        <taxon>Eleutherodactylus</taxon>
    </lineage>
</organism>
<accession>A0A8J6EGS9</accession>
<name>A0A8J6EGS9_ELECQ</name>
<comment type="caution">
    <text evidence="1">The sequence shown here is derived from an EMBL/GenBank/DDBJ whole genome shotgun (WGS) entry which is preliminary data.</text>
</comment>